<proteinExistence type="predicted"/>
<accession>A0A6A4WMZ9</accession>
<dbReference type="PANTHER" id="PTHR22803">
    <property type="entry name" value="MANNOSE, PHOSPHOLIPASE, LECTIN RECEPTOR RELATED"/>
    <property type="match status" value="1"/>
</dbReference>
<dbReference type="PROSITE" id="PS50041">
    <property type="entry name" value="C_TYPE_LECTIN_2"/>
    <property type="match status" value="1"/>
</dbReference>
<dbReference type="SUPFAM" id="SSF56436">
    <property type="entry name" value="C-type lectin-like"/>
    <property type="match status" value="1"/>
</dbReference>
<dbReference type="AlphaFoldDB" id="A0A6A4WMZ9"/>
<name>A0A6A4WMZ9_AMPAM</name>
<dbReference type="Proteomes" id="UP000440578">
    <property type="component" value="Unassembled WGS sequence"/>
</dbReference>
<keyword evidence="3" id="KW-1185">Reference proteome</keyword>
<dbReference type="SMART" id="SM00034">
    <property type="entry name" value="CLECT"/>
    <property type="match status" value="1"/>
</dbReference>
<sequence length="155" mass="16281">MSTDVFVLDIVAGDKYSDSCAAGPSADIGCSPSAVPVTMSPLPSLLVTVLLSAGAARAGCPTNVDWREFEGSCYWRSTYPATWSAAVTACPTVGDGSQIASIHSLVENSFVMETYNYGETWIGLNDLGAEGQFTWSDGADLDFTNWQPGQPGQPG</sequence>
<comment type="caution">
    <text evidence="2">The sequence shown here is derived from an EMBL/GenBank/DDBJ whole genome shotgun (WGS) entry which is preliminary data.</text>
</comment>
<protein>
    <submittedName>
        <fullName evidence="2">Lectin BRA-3</fullName>
    </submittedName>
</protein>
<evidence type="ECO:0000259" key="1">
    <source>
        <dbReference type="PROSITE" id="PS50041"/>
    </source>
</evidence>
<reference evidence="2 3" key="1">
    <citation type="submission" date="2019-07" db="EMBL/GenBank/DDBJ databases">
        <title>Draft genome assembly of a fouling barnacle, Amphibalanus amphitrite (Darwin, 1854): The first reference genome for Thecostraca.</title>
        <authorList>
            <person name="Kim W."/>
        </authorList>
    </citation>
    <scope>NUCLEOTIDE SEQUENCE [LARGE SCALE GENOMIC DNA]</scope>
    <source>
        <strain evidence="2">SNU_AA5</strain>
        <tissue evidence="2">Soma without cirri and trophi</tissue>
    </source>
</reference>
<feature type="domain" description="C-type lectin" evidence="1">
    <location>
        <begin position="69"/>
        <end position="155"/>
    </location>
</feature>
<dbReference type="OrthoDB" id="6365622at2759"/>
<gene>
    <name evidence="2" type="primary">LEC3_12</name>
    <name evidence="2" type="ORF">FJT64_019987</name>
</gene>
<dbReference type="Gene3D" id="3.10.100.10">
    <property type="entry name" value="Mannose-Binding Protein A, subunit A"/>
    <property type="match status" value="1"/>
</dbReference>
<dbReference type="Pfam" id="PF00059">
    <property type="entry name" value="Lectin_C"/>
    <property type="match status" value="1"/>
</dbReference>
<dbReference type="InterPro" id="IPR016186">
    <property type="entry name" value="C-type_lectin-like/link_sf"/>
</dbReference>
<organism evidence="2 3">
    <name type="scientific">Amphibalanus amphitrite</name>
    <name type="common">Striped barnacle</name>
    <name type="synonym">Balanus amphitrite</name>
    <dbReference type="NCBI Taxonomy" id="1232801"/>
    <lineage>
        <taxon>Eukaryota</taxon>
        <taxon>Metazoa</taxon>
        <taxon>Ecdysozoa</taxon>
        <taxon>Arthropoda</taxon>
        <taxon>Crustacea</taxon>
        <taxon>Multicrustacea</taxon>
        <taxon>Cirripedia</taxon>
        <taxon>Thoracica</taxon>
        <taxon>Thoracicalcarea</taxon>
        <taxon>Balanomorpha</taxon>
        <taxon>Balanoidea</taxon>
        <taxon>Balanidae</taxon>
        <taxon>Amphibalaninae</taxon>
        <taxon>Amphibalanus</taxon>
    </lineage>
</organism>
<dbReference type="InterPro" id="IPR050111">
    <property type="entry name" value="C-type_lectin/snaclec_domain"/>
</dbReference>
<evidence type="ECO:0000313" key="3">
    <source>
        <dbReference type="Proteomes" id="UP000440578"/>
    </source>
</evidence>
<dbReference type="InterPro" id="IPR016187">
    <property type="entry name" value="CTDL_fold"/>
</dbReference>
<dbReference type="EMBL" id="VIIS01000460">
    <property type="protein sequence ID" value="KAF0308816.1"/>
    <property type="molecule type" value="Genomic_DNA"/>
</dbReference>
<dbReference type="InterPro" id="IPR001304">
    <property type="entry name" value="C-type_lectin-like"/>
</dbReference>
<evidence type="ECO:0000313" key="2">
    <source>
        <dbReference type="EMBL" id="KAF0308816.1"/>
    </source>
</evidence>